<reference evidence="3" key="1">
    <citation type="submission" date="2010-06" db="EMBL/GenBank/DDBJ databases">
        <authorList>
            <person name="Jiang H."/>
            <person name="Abraham K."/>
            <person name="Ali S."/>
            <person name="Alsbrooks S.L."/>
            <person name="Anim B.N."/>
            <person name="Anosike U.S."/>
            <person name="Attaway T."/>
            <person name="Bandaranaike D.P."/>
            <person name="Battles P.K."/>
            <person name="Bell S.N."/>
            <person name="Bell A.V."/>
            <person name="Beltran B."/>
            <person name="Bickham C."/>
            <person name="Bustamante Y."/>
            <person name="Caleb T."/>
            <person name="Canada A."/>
            <person name="Cardenas V."/>
            <person name="Carter K."/>
            <person name="Chacko J."/>
            <person name="Chandrabose M.N."/>
            <person name="Chavez D."/>
            <person name="Chavez A."/>
            <person name="Chen L."/>
            <person name="Chu H.-S."/>
            <person name="Claassen K.J."/>
            <person name="Cockrell R."/>
            <person name="Collins M."/>
            <person name="Cooper J.A."/>
            <person name="Cree A."/>
            <person name="Curry S.M."/>
            <person name="Da Y."/>
            <person name="Dao M.D."/>
            <person name="Das B."/>
            <person name="Davila M.-L."/>
            <person name="Davy-Carroll L."/>
            <person name="Denson S."/>
            <person name="Dinh H."/>
            <person name="Ebong V.E."/>
            <person name="Edwards J.R."/>
            <person name="Egan A."/>
            <person name="El-Daye J."/>
            <person name="Escobedo L."/>
            <person name="Fernandez S."/>
            <person name="Fernando P.R."/>
            <person name="Flagg N."/>
            <person name="Forbes L.D."/>
            <person name="Fowler R.G."/>
            <person name="Fu Q."/>
            <person name="Gabisi R.A."/>
            <person name="Ganer J."/>
            <person name="Garbino Pronczuk A."/>
            <person name="Garcia R.M."/>
            <person name="Garner T."/>
            <person name="Garrett T.E."/>
            <person name="Gonzalez D.A."/>
            <person name="Hamid H."/>
            <person name="Hawkins E.S."/>
            <person name="Hirani K."/>
            <person name="Hogues M.E."/>
            <person name="Hollins B."/>
            <person name="Hsiao C.-H."/>
            <person name="Jabil R."/>
            <person name="James M.L."/>
            <person name="Jhangiani S.N."/>
            <person name="Johnson B."/>
            <person name="Johnson Q."/>
            <person name="Joshi V."/>
            <person name="Kalu J.B."/>
            <person name="Kam C."/>
            <person name="Kashfia A."/>
            <person name="Keebler J."/>
            <person name="Kisamo H."/>
            <person name="Kovar C.L."/>
            <person name="Lago L.A."/>
            <person name="Lai C.-Y."/>
            <person name="Laidlaw J."/>
            <person name="Lara F."/>
            <person name="Le T.-K."/>
            <person name="Lee S.L."/>
            <person name="Legall F.H."/>
            <person name="Lemon S.J."/>
            <person name="Lewis L.R."/>
            <person name="Li B."/>
            <person name="Liu Y."/>
            <person name="Liu Y.-S."/>
            <person name="Lopez J."/>
            <person name="Lozado R.J."/>
            <person name="Lu J."/>
            <person name="Madu R.C."/>
            <person name="Maheshwari M."/>
            <person name="Maheshwari R."/>
            <person name="Malloy K."/>
            <person name="Martinez E."/>
            <person name="Mathew T."/>
            <person name="Mercado I.C."/>
            <person name="Mercado C."/>
            <person name="Meyer B."/>
            <person name="Montgomery K."/>
            <person name="Morgan M.B."/>
            <person name="Munidasa M."/>
            <person name="Nazareth L.V."/>
            <person name="Nelson J."/>
            <person name="Ng B.M."/>
            <person name="Nguyen N.B."/>
            <person name="Nguyen P.Q."/>
            <person name="Nguyen T."/>
            <person name="Obregon M."/>
            <person name="Okwuonu G.O."/>
            <person name="Onwere C.G."/>
            <person name="Orozco G."/>
            <person name="Parra A."/>
            <person name="Patel S."/>
            <person name="Patil S."/>
            <person name="Perez A."/>
            <person name="Perez Y."/>
            <person name="Pham C."/>
            <person name="Primus E.L."/>
            <person name="Pu L.-L."/>
            <person name="Puazo M."/>
            <person name="Qin X."/>
            <person name="Quiroz J.B."/>
            <person name="Reese J."/>
            <person name="Richards S."/>
            <person name="Rives C.M."/>
            <person name="Robberts R."/>
            <person name="Ruiz S.J."/>
            <person name="Ruiz M.J."/>
            <person name="Santibanez J."/>
            <person name="Schneider B.W."/>
            <person name="Sisson I."/>
            <person name="Smith M."/>
            <person name="Sodergren E."/>
            <person name="Song X.-Z."/>
            <person name="Song B.B."/>
            <person name="Summersgill H."/>
            <person name="Thelus R."/>
            <person name="Thornton R.D."/>
            <person name="Trejos Z.Y."/>
            <person name="Usmani K."/>
            <person name="Vattathil S."/>
            <person name="Villasana D."/>
            <person name="Walker D.L."/>
            <person name="Wang S."/>
            <person name="Wang K."/>
            <person name="White C.S."/>
            <person name="Williams A.C."/>
            <person name="Williamson J."/>
            <person name="Wilson K."/>
            <person name="Woghiren I.O."/>
            <person name="Woodworth J.R."/>
            <person name="Worley K.C."/>
            <person name="Wright R.A."/>
            <person name="Wu W."/>
            <person name="Young L."/>
            <person name="Zhang L."/>
            <person name="Zhang J."/>
            <person name="Zhu Y."/>
            <person name="Muzny D.M."/>
            <person name="Weinstock G."/>
            <person name="Gibbs R.A."/>
        </authorList>
    </citation>
    <scope>NUCLEOTIDE SEQUENCE [LARGE SCALE GENOMIC DNA]</scope>
    <source>
        <strain evidence="3">LSR1</strain>
    </source>
</reference>
<dbReference type="GeneID" id="100168667"/>
<reference evidence="2" key="2">
    <citation type="submission" date="2022-06" db="UniProtKB">
        <authorList>
            <consortium name="EnsemblMetazoa"/>
        </authorList>
    </citation>
    <scope>IDENTIFICATION</scope>
</reference>
<keyword evidence="1" id="KW-0812">Transmembrane</keyword>
<accession>A0A8R2F8L0</accession>
<evidence type="ECO:0000313" key="3">
    <source>
        <dbReference type="Proteomes" id="UP000007819"/>
    </source>
</evidence>
<keyword evidence="1" id="KW-0472">Membrane</keyword>
<dbReference type="AlphaFoldDB" id="A0A8R2F8L0"/>
<dbReference type="KEGG" id="api:100168667"/>
<dbReference type="Proteomes" id="UP000007819">
    <property type="component" value="Chromosome A2"/>
</dbReference>
<keyword evidence="3" id="KW-1185">Reference proteome</keyword>
<feature type="transmembrane region" description="Helical" evidence="1">
    <location>
        <begin position="50"/>
        <end position="72"/>
    </location>
</feature>
<dbReference type="EnsemblMetazoa" id="XM_008185406.3">
    <property type="protein sequence ID" value="XP_008183628.1"/>
    <property type="gene ID" value="LOC100168667"/>
</dbReference>
<dbReference type="RefSeq" id="XP_008183628.1">
    <property type="nucleotide sequence ID" value="XM_008185406.3"/>
</dbReference>
<name>A0A8R2F8L0_ACYPI</name>
<keyword evidence="1" id="KW-1133">Transmembrane helix</keyword>
<evidence type="ECO:0000313" key="2">
    <source>
        <dbReference type="EnsemblMetazoa" id="XP_008183628.1"/>
    </source>
</evidence>
<dbReference type="OrthoDB" id="6619194at2759"/>
<evidence type="ECO:0000256" key="1">
    <source>
        <dbReference type="SAM" id="Phobius"/>
    </source>
</evidence>
<protein>
    <submittedName>
        <fullName evidence="2">Uncharacterized protein</fullName>
    </submittedName>
</protein>
<proteinExistence type="predicted"/>
<sequence>MMASKQMDNMKINRKCRHGGDDYDDVCFMSKVNKGAQKIMIAVPDQLAVVFMWSLLTGVFIVFLMVATCVVLRIESPPFPSAALQTSRCPTASRHPLVARLDVGPGDVHYVFLDDNDRIPRLSACSLESAVDAGSGDGSRGRVNVFVVSGIKWVVNHNRTLSVSVPCCND</sequence>
<organism evidence="2 3">
    <name type="scientific">Acyrthosiphon pisum</name>
    <name type="common">Pea aphid</name>
    <dbReference type="NCBI Taxonomy" id="7029"/>
    <lineage>
        <taxon>Eukaryota</taxon>
        <taxon>Metazoa</taxon>
        <taxon>Ecdysozoa</taxon>
        <taxon>Arthropoda</taxon>
        <taxon>Hexapoda</taxon>
        <taxon>Insecta</taxon>
        <taxon>Pterygota</taxon>
        <taxon>Neoptera</taxon>
        <taxon>Paraneoptera</taxon>
        <taxon>Hemiptera</taxon>
        <taxon>Sternorrhyncha</taxon>
        <taxon>Aphidomorpha</taxon>
        <taxon>Aphidoidea</taxon>
        <taxon>Aphididae</taxon>
        <taxon>Macrosiphini</taxon>
        <taxon>Acyrthosiphon</taxon>
    </lineage>
</organism>